<dbReference type="AlphaFoldDB" id="A0A1A6HQA0"/>
<keyword evidence="5" id="KW-1185">Reference proteome</keyword>
<dbReference type="InterPro" id="IPR027246">
    <property type="entry name" value="Porin_Euk/Tom40"/>
</dbReference>
<reference evidence="4 5" key="1">
    <citation type="submission" date="2016-06" db="EMBL/GenBank/DDBJ databases">
        <title>The Draft Genome Sequence and Annotation of the Desert Woodrat Neotoma lepida.</title>
        <authorList>
            <person name="Campbell M."/>
            <person name="Oakeson K.F."/>
            <person name="Yandell M."/>
            <person name="Halpert J.R."/>
            <person name="Dearing D."/>
        </authorList>
    </citation>
    <scope>NUCLEOTIDE SEQUENCE [LARGE SCALE GENOMIC DNA]</scope>
    <source>
        <strain evidence="4">417</strain>
        <tissue evidence="4">Liver</tissue>
    </source>
</reference>
<evidence type="ECO:0000256" key="3">
    <source>
        <dbReference type="ARBA" id="ARBA00022787"/>
    </source>
</evidence>
<dbReference type="GO" id="GO:0005741">
    <property type="term" value="C:mitochondrial outer membrane"/>
    <property type="evidence" value="ECO:0007669"/>
    <property type="project" value="UniProtKB-SubCell"/>
</dbReference>
<keyword evidence="3" id="KW-1000">Mitochondrion outer membrane</keyword>
<keyword evidence="3" id="KW-0496">Mitochondrion</keyword>
<gene>
    <name evidence="4" type="ORF">A6R68_21901</name>
</gene>
<dbReference type="Gene3D" id="2.40.160.10">
    <property type="entry name" value="Porin"/>
    <property type="match status" value="1"/>
</dbReference>
<accession>A0A1A6HQA0</accession>
<evidence type="ECO:0000256" key="2">
    <source>
        <dbReference type="ARBA" id="ARBA00022452"/>
    </source>
</evidence>
<dbReference type="STRING" id="56216.A0A1A6HQA0"/>
<dbReference type="GO" id="GO:0055085">
    <property type="term" value="P:transmembrane transport"/>
    <property type="evidence" value="ECO:0007669"/>
    <property type="project" value="InterPro"/>
</dbReference>
<evidence type="ECO:0000313" key="4">
    <source>
        <dbReference type="EMBL" id="OBS79897.1"/>
    </source>
</evidence>
<comment type="subcellular location">
    <subcellularLocation>
        <location evidence="1">Mitochondrion outer membrane</location>
    </subcellularLocation>
</comment>
<name>A0A1A6HQA0_NEOLE</name>
<dbReference type="InterPro" id="IPR023614">
    <property type="entry name" value="Porin_dom_sf"/>
</dbReference>
<comment type="caution">
    <text evidence="4">The sequence shown here is derived from an EMBL/GenBank/DDBJ whole genome shotgun (WGS) entry which is preliminary data.</text>
</comment>
<proteinExistence type="predicted"/>
<sequence>MPPTHADLGKSPRDVFTKGYRSGLIKLDLEIKSENGLEFTSSGSANTVHTKVNCSLETKYSGPTHAVRHVTRYHPAAPGHARMPMVPRAGCLEIQYMSKI</sequence>
<evidence type="ECO:0000256" key="1">
    <source>
        <dbReference type="ARBA" id="ARBA00004294"/>
    </source>
</evidence>
<feature type="non-terminal residue" evidence="4">
    <location>
        <position position="100"/>
    </location>
</feature>
<keyword evidence="2" id="KW-1134">Transmembrane beta strand</keyword>
<keyword evidence="2" id="KW-0812">Transmembrane</keyword>
<dbReference type="OrthoDB" id="7827681at2759"/>
<dbReference type="Pfam" id="PF01459">
    <property type="entry name" value="Porin_3"/>
    <property type="match status" value="1"/>
</dbReference>
<dbReference type="Proteomes" id="UP000092124">
    <property type="component" value="Unassembled WGS sequence"/>
</dbReference>
<keyword evidence="2" id="KW-0472">Membrane</keyword>
<dbReference type="EMBL" id="LZPO01017723">
    <property type="protein sequence ID" value="OBS79897.1"/>
    <property type="molecule type" value="Genomic_DNA"/>
</dbReference>
<protein>
    <submittedName>
        <fullName evidence="4">Uncharacterized protein</fullName>
    </submittedName>
</protein>
<evidence type="ECO:0000313" key="5">
    <source>
        <dbReference type="Proteomes" id="UP000092124"/>
    </source>
</evidence>
<organism evidence="4 5">
    <name type="scientific">Neotoma lepida</name>
    <name type="common">Desert woodrat</name>
    <dbReference type="NCBI Taxonomy" id="56216"/>
    <lineage>
        <taxon>Eukaryota</taxon>
        <taxon>Metazoa</taxon>
        <taxon>Chordata</taxon>
        <taxon>Craniata</taxon>
        <taxon>Vertebrata</taxon>
        <taxon>Euteleostomi</taxon>
        <taxon>Mammalia</taxon>
        <taxon>Eutheria</taxon>
        <taxon>Euarchontoglires</taxon>
        <taxon>Glires</taxon>
        <taxon>Rodentia</taxon>
        <taxon>Myomorpha</taxon>
        <taxon>Muroidea</taxon>
        <taxon>Cricetidae</taxon>
        <taxon>Neotominae</taxon>
        <taxon>Neotoma</taxon>
    </lineage>
</organism>